<keyword evidence="6" id="KW-1185">Reference proteome</keyword>
<evidence type="ECO:0000313" key="5">
    <source>
        <dbReference type="EMBL" id="CAI2386593.1"/>
    </source>
</evidence>
<feature type="region of interest" description="Disordered" evidence="2">
    <location>
        <begin position="537"/>
        <end position="563"/>
    </location>
</feature>
<feature type="compositionally biased region" description="Basic residues" evidence="2">
    <location>
        <begin position="606"/>
        <end position="624"/>
    </location>
</feature>
<dbReference type="Pfam" id="PF00536">
    <property type="entry name" value="SAM_1"/>
    <property type="match status" value="1"/>
</dbReference>
<dbReference type="Proteomes" id="UP001295684">
    <property type="component" value="Unassembled WGS sequence"/>
</dbReference>
<dbReference type="InterPro" id="IPR001810">
    <property type="entry name" value="F-box_dom"/>
</dbReference>
<organism evidence="5 6">
    <name type="scientific">Euplotes crassus</name>
    <dbReference type="NCBI Taxonomy" id="5936"/>
    <lineage>
        <taxon>Eukaryota</taxon>
        <taxon>Sar</taxon>
        <taxon>Alveolata</taxon>
        <taxon>Ciliophora</taxon>
        <taxon>Intramacronucleata</taxon>
        <taxon>Spirotrichea</taxon>
        <taxon>Hypotrichia</taxon>
        <taxon>Euplotida</taxon>
        <taxon>Euplotidae</taxon>
        <taxon>Moneuplotes</taxon>
    </lineage>
</organism>
<protein>
    <recommendedName>
        <fullName evidence="7">F-box domain-containing protein</fullName>
    </recommendedName>
</protein>
<dbReference type="PROSITE" id="PS50105">
    <property type="entry name" value="SAM_DOMAIN"/>
    <property type="match status" value="1"/>
</dbReference>
<proteinExistence type="predicted"/>
<dbReference type="Pfam" id="PF00415">
    <property type="entry name" value="RCC1"/>
    <property type="match status" value="1"/>
</dbReference>
<dbReference type="PROSITE" id="PS50012">
    <property type="entry name" value="RCC1_3"/>
    <property type="match status" value="1"/>
</dbReference>
<dbReference type="InterPro" id="IPR036047">
    <property type="entry name" value="F-box-like_dom_sf"/>
</dbReference>
<dbReference type="InterPro" id="IPR009091">
    <property type="entry name" value="RCC1/BLIP-II"/>
</dbReference>
<dbReference type="PROSITE" id="PS50181">
    <property type="entry name" value="FBOX"/>
    <property type="match status" value="1"/>
</dbReference>
<evidence type="ECO:0008006" key="7">
    <source>
        <dbReference type="Google" id="ProtNLM"/>
    </source>
</evidence>
<feature type="region of interest" description="Disordered" evidence="2">
    <location>
        <begin position="603"/>
        <end position="625"/>
    </location>
</feature>
<evidence type="ECO:0000256" key="1">
    <source>
        <dbReference type="PROSITE-ProRule" id="PRU00235"/>
    </source>
</evidence>
<dbReference type="Gene3D" id="2.130.10.30">
    <property type="entry name" value="Regulator of chromosome condensation 1/beta-lactamase-inhibitor protein II"/>
    <property type="match status" value="2"/>
</dbReference>
<dbReference type="InterPro" id="IPR001660">
    <property type="entry name" value="SAM"/>
</dbReference>
<dbReference type="Pfam" id="PF00646">
    <property type="entry name" value="F-box"/>
    <property type="match status" value="1"/>
</dbReference>
<dbReference type="Pfam" id="PF04457">
    <property type="entry name" value="MJ1316"/>
    <property type="match status" value="1"/>
</dbReference>
<dbReference type="GO" id="GO:0005085">
    <property type="term" value="F:guanyl-nucleotide exchange factor activity"/>
    <property type="evidence" value="ECO:0007669"/>
    <property type="project" value="TreeGrafter"/>
</dbReference>
<feature type="repeat" description="RCC1" evidence="1">
    <location>
        <begin position="463"/>
        <end position="517"/>
    </location>
</feature>
<evidence type="ECO:0000259" key="3">
    <source>
        <dbReference type="PROSITE" id="PS50105"/>
    </source>
</evidence>
<evidence type="ECO:0000256" key="2">
    <source>
        <dbReference type="SAM" id="MobiDB-lite"/>
    </source>
</evidence>
<dbReference type="PANTHER" id="PTHR45982:SF1">
    <property type="entry name" value="REGULATOR OF CHROMOSOME CONDENSATION"/>
    <property type="match status" value="1"/>
</dbReference>
<dbReference type="Gene3D" id="1.10.150.50">
    <property type="entry name" value="Transcription Factor, Ets-1"/>
    <property type="match status" value="1"/>
</dbReference>
<dbReference type="SUPFAM" id="SSF81383">
    <property type="entry name" value="F-box domain"/>
    <property type="match status" value="1"/>
</dbReference>
<evidence type="ECO:0000313" key="6">
    <source>
        <dbReference type="Proteomes" id="UP001295684"/>
    </source>
</evidence>
<gene>
    <name evidence="5" type="ORF">ECRASSUSDP1_LOCUS28215</name>
</gene>
<dbReference type="InterPro" id="IPR013761">
    <property type="entry name" value="SAM/pointed_sf"/>
</dbReference>
<dbReference type="InterPro" id="IPR040459">
    <property type="entry name" value="MJ1316"/>
</dbReference>
<dbReference type="SMART" id="SM00454">
    <property type="entry name" value="SAM"/>
    <property type="match status" value="1"/>
</dbReference>
<dbReference type="SUPFAM" id="SSF50985">
    <property type="entry name" value="RCC1/BLIP-II"/>
    <property type="match status" value="1"/>
</dbReference>
<comment type="caution">
    <text evidence="5">The sequence shown here is derived from an EMBL/GenBank/DDBJ whole genome shotgun (WGS) entry which is preliminary data.</text>
</comment>
<feature type="domain" description="F-box" evidence="4">
    <location>
        <begin position="13"/>
        <end position="62"/>
    </location>
</feature>
<feature type="domain" description="SAM" evidence="3">
    <location>
        <begin position="394"/>
        <end position="458"/>
    </location>
</feature>
<name>A0AAD1Y7H6_EUPCR</name>
<dbReference type="EMBL" id="CAMPGE010029114">
    <property type="protein sequence ID" value="CAI2386593.1"/>
    <property type="molecule type" value="Genomic_DNA"/>
</dbReference>
<accession>A0AAD1Y7H6</accession>
<feature type="compositionally biased region" description="Basic and acidic residues" evidence="2">
    <location>
        <begin position="537"/>
        <end position="556"/>
    </location>
</feature>
<dbReference type="AlphaFoldDB" id="A0AAD1Y7H6"/>
<dbReference type="InterPro" id="IPR000408">
    <property type="entry name" value="Reg_chr_condens"/>
</dbReference>
<dbReference type="InterPro" id="IPR051553">
    <property type="entry name" value="Ran_GTPase-activating"/>
</dbReference>
<reference evidence="5" key="1">
    <citation type="submission" date="2023-07" db="EMBL/GenBank/DDBJ databases">
        <authorList>
            <consortium name="AG Swart"/>
            <person name="Singh M."/>
            <person name="Singh A."/>
            <person name="Seah K."/>
            <person name="Emmerich C."/>
        </authorList>
    </citation>
    <scope>NUCLEOTIDE SEQUENCE</scope>
    <source>
        <strain evidence="5">DP1</strain>
    </source>
</reference>
<dbReference type="GO" id="GO:0005737">
    <property type="term" value="C:cytoplasm"/>
    <property type="evidence" value="ECO:0007669"/>
    <property type="project" value="TreeGrafter"/>
</dbReference>
<evidence type="ECO:0000259" key="4">
    <source>
        <dbReference type="PROSITE" id="PS50181"/>
    </source>
</evidence>
<dbReference type="SUPFAM" id="SSF47769">
    <property type="entry name" value="SAM/Pointed domain"/>
    <property type="match status" value="1"/>
</dbReference>
<dbReference type="PANTHER" id="PTHR45982">
    <property type="entry name" value="REGULATOR OF CHROMOSOME CONDENSATION"/>
    <property type="match status" value="1"/>
</dbReference>
<sequence>MEDSSQRESQCGCHSLEMLPCELQEMVLSYLPHPDVFNVIQCSHNMYDIGRDLYRNKFFDKEYHVMKLKKKQGIRQLKEEYIRNRFNFIKEYGDVRTRVVKTVKASIKLDPIEGKKCLEEAKAIQIDSLHRKGAFSTHCGGFANAVQCFDGTAYLTKEHALDFGFHEVMNESINYIPEGTCVIQIDCGSTDIVYISPEDKKESYGYAYTIKRTEENELSAPILIDIPEKVKWVCASVSHQFAATIDDRVYCWLPHADCKPFEIKGLFNDDNEYDEDGVVIKEDTKTSEKEDEELSIQQQLAKSTHEEKKRQLQEQEKLDRKEKIVHKIVCGNHFLLVLYKSGELFNVSINENSDSHLIARRVQELEGKNIMDIEASFTHWIAFEKTEIKPITEWDNMQTSEWFKRIGFDQCGNLAKYHNIEGKTVYNADEDYMEDVLGILDPVDQQKLRYEINQVRETKYKDINLYGYGANYYGQLGLFDKHASIPKKIPLPPLSYKDDYILRFACGRRNTAILTKKGELWICGHCRHDLKKKVNKEKVNKEMDKDDNSSSDEEKKTVKKTKKEILKAAGKGKKAGKKMHGHKNVKFGSEQFEDYLEELEEDNSRKKNFRKTRHSKHKHNRKTQYMREEKKKVYDKEMSLDHRFVNFTDVFTKNEKNIPYKICNVSLGIMDFAVVMAYRNEKIEKVATKGDKLKEKKKLCTIDKILTQLQKTRKFDIDDFTINYIDRFSGIVEVQLRKFLKSSDIPLHRIQTLKKDMEVYWDKKDRIDLFQFN</sequence>